<name>A0A7J9ACX0_9ROSI</name>
<reference evidence="1 2" key="1">
    <citation type="journal article" date="2019" name="Genome Biol. Evol.">
        <title>Insights into the evolution of the New World diploid cottons (Gossypium, subgenus Houzingenia) based on genome sequencing.</title>
        <authorList>
            <person name="Grover C.E."/>
            <person name="Arick M.A. 2nd"/>
            <person name="Thrash A."/>
            <person name="Conover J.L."/>
            <person name="Sanders W.S."/>
            <person name="Peterson D.G."/>
            <person name="Frelichowski J.E."/>
            <person name="Scheffler J.A."/>
            <person name="Scheffler B.E."/>
            <person name="Wendel J.F."/>
        </authorList>
    </citation>
    <scope>NUCLEOTIDE SEQUENCE [LARGE SCALE GENOMIC DNA]</scope>
    <source>
        <strain evidence="1">4</strain>
        <tissue evidence="1">Leaf</tissue>
    </source>
</reference>
<dbReference type="AlphaFoldDB" id="A0A7J9ACX0"/>
<gene>
    <name evidence="1" type="ORF">Golax_009344</name>
</gene>
<keyword evidence="2" id="KW-1185">Reference proteome</keyword>
<accession>A0A7J9ACX0</accession>
<dbReference type="Proteomes" id="UP000593574">
    <property type="component" value="Unassembled WGS sequence"/>
</dbReference>
<protein>
    <submittedName>
        <fullName evidence="1">Uncharacterized protein</fullName>
    </submittedName>
</protein>
<evidence type="ECO:0000313" key="1">
    <source>
        <dbReference type="EMBL" id="MBA0721840.1"/>
    </source>
</evidence>
<dbReference type="EMBL" id="JABEZV010000009">
    <property type="protein sequence ID" value="MBA0721840.1"/>
    <property type="molecule type" value="Genomic_DNA"/>
</dbReference>
<proteinExistence type="predicted"/>
<comment type="caution">
    <text evidence="1">The sequence shown here is derived from an EMBL/GenBank/DDBJ whole genome shotgun (WGS) entry which is preliminary data.</text>
</comment>
<evidence type="ECO:0000313" key="2">
    <source>
        <dbReference type="Proteomes" id="UP000593574"/>
    </source>
</evidence>
<organism evidence="1 2">
    <name type="scientific">Gossypium laxum</name>
    <dbReference type="NCBI Taxonomy" id="34288"/>
    <lineage>
        <taxon>Eukaryota</taxon>
        <taxon>Viridiplantae</taxon>
        <taxon>Streptophyta</taxon>
        <taxon>Embryophyta</taxon>
        <taxon>Tracheophyta</taxon>
        <taxon>Spermatophyta</taxon>
        <taxon>Magnoliopsida</taxon>
        <taxon>eudicotyledons</taxon>
        <taxon>Gunneridae</taxon>
        <taxon>Pentapetalae</taxon>
        <taxon>rosids</taxon>
        <taxon>malvids</taxon>
        <taxon>Malvales</taxon>
        <taxon>Malvaceae</taxon>
        <taxon>Malvoideae</taxon>
        <taxon>Gossypium</taxon>
    </lineage>
</organism>
<sequence>MDNKYRFLCISKASCKSTLLGASPNRTQNMAMEKDFSLIDRDVVIVVVD</sequence>
<feature type="non-terminal residue" evidence="1">
    <location>
        <position position="49"/>
    </location>
</feature>